<name>A0A379API1_ENTAG</name>
<keyword evidence="1" id="KW-0472">Membrane</keyword>
<dbReference type="EMBL" id="UGSO01000001">
    <property type="protein sequence ID" value="SUB19200.1"/>
    <property type="molecule type" value="Genomic_DNA"/>
</dbReference>
<reference evidence="2 3" key="1">
    <citation type="submission" date="2018-06" db="EMBL/GenBank/DDBJ databases">
        <authorList>
            <consortium name="Pathogen Informatics"/>
            <person name="Doyle S."/>
        </authorList>
    </citation>
    <scope>NUCLEOTIDE SEQUENCE [LARGE SCALE GENOMIC DNA]</scope>
    <source>
        <strain evidence="2 3">NCTC9381</strain>
    </source>
</reference>
<feature type="transmembrane region" description="Helical" evidence="1">
    <location>
        <begin position="18"/>
        <end position="34"/>
    </location>
</feature>
<dbReference type="RefSeq" id="WP_073970692.1">
    <property type="nucleotide sequence ID" value="NZ_CP077366.1"/>
</dbReference>
<keyword evidence="1" id="KW-1133">Transmembrane helix</keyword>
<dbReference type="GeneID" id="66823976"/>
<sequence length="193" mass="22062">MHGSRFVSGYEKGNVKRYLLLSVFFIIFAAWLWYLMWSTGVASRVVLMKSVPEWTTYITVASIVGLVFSGRVVYFRPVGESAIYVLKAFGCGFSIGLICILNCYSVYVYIAPGNIVQYESEYEVTFPGPAVGKYSHCEAGLWIKDAHTKRWLQLCTNRTNLYNDRKQGMTKVWVTAHTNKIGSYIINYKFTYD</sequence>
<protein>
    <recommendedName>
        <fullName evidence="4">Transmembrane protein</fullName>
    </recommendedName>
</protein>
<evidence type="ECO:0000256" key="1">
    <source>
        <dbReference type="SAM" id="Phobius"/>
    </source>
</evidence>
<evidence type="ECO:0000313" key="3">
    <source>
        <dbReference type="Proteomes" id="UP000254640"/>
    </source>
</evidence>
<dbReference type="AlphaFoldDB" id="A0A379API1"/>
<dbReference type="Proteomes" id="UP000254640">
    <property type="component" value="Unassembled WGS sequence"/>
</dbReference>
<evidence type="ECO:0000313" key="2">
    <source>
        <dbReference type="EMBL" id="SUB19200.1"/>
    </source>
</evidence>
<keyword evidence="3" id="KW-1185">Reference proteome</keyword>
<feature type="transmembrane region" description="Helical" evidence="1">
    <location>
        <begin position="86"/>
        <end position="110"/>
    </location>
</feature>
<evidence type="ECO:0008006" key="4">
    <source>
        <dbReference type="Google" id="ProtNLM"/>
    </source>
</evidence>
<organism evidence="2 3">
    <name type="scientific">Enterobacter agglomerans</name>
    <name type="common">Erwinia herbicola</name>
    <name type="synonym">Pantoea agglomerans</name>
    <dbReference type="NCBI Taxonomy" id="549"/>
    <lineage>
        <taxon>Bacteria</taxon>
        <taxon>Pseudomonadati</taxon>
        <taxon>Pseudomonadota</taxon>
        <taxon>Gammaproteobacteria</taxon>
        <taxon>Enterobacterales</taxon>
        <taxon>Erwiniaceae</taxon>
        <taxon>Pantoea</taxon>
        <taxon>Pantoea agglomerans group</taxon>
    </lineage>
</organism>
<feature type="transmembrane region" description="Helical" evidence="1">
    <location>
        <begin position="54"/>
        <end position="74"/>
    </location>
</feature>
<keyword evidence="1" id="KW-0812">Transmembrane</keyword>
<gene>
    <name evidence="2" type="ORF">NCTC9381_05203</name>
</gene>
<proteinExistence type="predicted"/>
<accession>A0A379API1</accession>